<protein>
    <submittedName>
        <fullName evidence="1">Uncharacterized protein</fullName>
    </submittedName>
</protein>
<dbReference type="GO" id="GO:0003676">
    <property type="term" value="F:nucleic acid binding"/>
    <property type="evidence" value="ECO:0007669"/>
    <property type="project" value="InterPro"/>
</dbReference>
<dbReference type="PANTHER" id="PTHR47326">
    <property type="entry name" value="TRANSPOSABLE ELEMENT TC3 TRANSPOSASE-LIKE PROTEIN"/>
    <property type="match status" value="1"/>
</dbReference>
<dbReference type="EMBL" id="CAKOGL010000014">
    <property type="protein sequence ID" value="CAH2094860.1"/>
    <property type="molecule type" value="Genomic_DNA"/>
</dbReference>
<organism evidence="1 2">
    <name type="scientific">Euphydryas editha</name>
    <name type="common">Edith's checkerspot</name>
    <dbReference type="NCBI Taxonomy" id="104508"/>
    <lineage>
        <taxon>Eukaryota</taxon>
        <taxon>Metazoa</taxon>
        <taxon>Ecdysozoa</taxon>
        <taxon>Arthropoda</taxon>
        <taxon>Hexapoda</taxon>
        <taxon>Insecta</taxon>
        <taxon>Pterygota</taxon>
        <taxon>Neoptera</taxon>
        <taxon>Endopterygota</taxon>
        <taxon>Lepidoptera</taxon>
        <taxon>Glossata</taxon>
        <taxon>Ditrysia</taxon>
        <taxon>Papilionoidea</taxon>
        <taxon>Nymphalidae</taxon>
        <taxon>Nymphalinae</taxon>
        <taxon>Euphydryas</taxon>
    </lineage>
</organism>
<reference evidence="1" key="1">
    <citation type="submission" date="2022-03" db="EMBL/GenBank/DDBJ databases">
        <authorList>
            <person name="Tunstrom K."/>
        </authorList>
    </citation>
    <scope>NUCLEOTIDE SEQUENCE</scope>
</reference>
<accession>A0AAU9UAU8</accession>
<gene>
    <name evidence="1" type="ORF">EEDITHA_LOCUS10387</name>
</gene>
<keyword evidence="2" id="KW-1185">Reference proteome</keyword>
<dbReference type="InterPro" id="IPR036397">
    <property type="entry name" value="RNaseH_sf"/>
</dbReference>
<sequence length="113" mass="12950">MWTGILNGKIIEPFELPEALTGEAYLHFLQNELPNLLEDVPLETVRNMWMGRAGAITWPALSPDLSPLDLFYWSAIKEKVYGKPIRDLAHLKVRITEAAESINNRRIARHISR</sequence>
<dbReference type="Proteomes" id="UP001153954">
    <property type="component" value="Unassembled WGS sequence"/>
</dbReference>
<dbReference type="Gene3D" id="3.30.420.10">
    <property type="entry name" value="Ribonuclease H-like superfamily/Ribonuclease H"/>
    <property type="match status" value="1"/>
</dbReference>
<evidence type="ECO:0000313" key="1">
    <source>
        <dbReference type="EMBL" id="CAH2094860.1"/>
    </source>
</evidence>
<proteinExistence type="predicted"/>
<dbReference type="AlphaFoldDB" id="A0AAU9UAU8"/>
<dbReference type="PANTHER" id="PTHR47326:SF1">
    <property type="entry name" value="HTH PSQ-TYPE DOMAIN-CONTAINING PROTEIN"/>
    <property type="match status" value="1"/>
</dbReference>
<evidence type="ECO:0000313" key="2">
    <source>
        <dbReference type="Proteomes" id="UP001153954"/>
    </source>
</evidence>
<comment type="caution">
    <text evidence="1">The sequence shown here is derived from an EMBL/GenBank/DDBJ whole genome shotgun (WGS) entry which is preliminary data.</text>
</comment>
<name>A0AAU9UAU8_EUPED</name>